<dbReference type="RefSeq" id="WP_017535594.1">
    <property type="nucleotide sequence ID" value="NZ_BAZE01000009.1"/>
</dbReference>
<dbReference type="AlphaFoldDB" id="A0A7K2IVU3"/>
<dbReference type="PANTHER" id="PTHR42815">
    <property type="entry name" value="FAD-BINDING, PUTATIVE (AFU_ORTHOLOGUE AFUA_6G07600)-RELATED"/>
    <property type="match status" value="1"/>
</dbReference>
<dbReference type="Pfam" id="PF01243">
    <property type="entry name" value="PNPOx_N"/>
    <property type="match status" value="1"/>
</dbReference>
<dbReference type="EMBL" id="WWHY01000001">
    <property type="protein sequence ID" value="MYR34082.1"/>
    <property type="molecule type" value="Genomic_DNA"/>
</dbReference>
<dbReference type="GeneID" id="91392804"/>
<dbReference type="InterPro" id="IPR012349">
    <property type="entry name" value="Split_barrel_FMN-bd"/>
</dbReference>
<accession>A0A7K2IVU3</accession>
<dbReference type="PANTHER" id="PTHR42815:SF2">
    <property type="entry name" value="FAD-BINDING, PUTATIVE (AFU_ORTHOLOGUE AFUA_6G07600)-RELATED"/>
    <property type="match status" value="1"/>
</dbReference>
<evidence type="ECO:0000259" key="1">
    <source>
        <dbReference type="Pfam" id="PF01243"/>
    </source>
</evidence>
<reference evidence="2 3" key="1">
    <citation type="journal article" date="2019" name="Nat. Commun.">
        <title>The antimicrobial potential of Streptomyces from insect microbiomes.</title>
        <authorList>
            <person name="Chevrette M.G."/>
            <person name="Carlson C.M."/>
            <person name="Ortega H.E."/>
            <person name="Thomas C."/>
            <person name="Ananiev G.E."/>
            <person name="Barns K.J."/>
            <person name="Book A.J."/>
            <person name="Cagnazzo J."/>
            <person name="Carlos C."/>
            <person name="Flanigan W."/>
            <person name="Grubbs K.J."/>
            <person name="Horn H.A."/>
            <person name="Hoffmann F.M."/>
            <person name="Klassen J.L."/>
            <person name="Knack J.J."/>
            <person name="Lewin G.R."/>
            <person name="McDonald B.R."/>
            <person name="Muller L."/>
            <person name="Melo W.G.P."/>
            <person name="Pinto-Tomas A.A."/>
            <person name="Schmitz A."/>
            <person name="Wendt-Pienkowski E."/>
            <person name="Wildman S."/>
            <person name="Zhao M."/>
            <person name="Zhang F."/>
            <person name="Bugni T.S."/>
            <person name="Andes D.R."/>
            <person name="Pupo M.T."/>
            <person name="Currie C.R."/>
        </authorList>
    </citation>
    <scope>NUCLEOTIDE SEQUENCE [LARGE SCALE GENOMIC DNA]</scope>
    <source>
        <strain evidence="2 3">SID5840</strain>
    </source>
</reference>
<proteinExistence type="predicted"/>
<sequence length="246" mass="27926">MTQPSQNRLPGSEGEHHVQRVMGTAERAARFYRDQMLDHLNPAMKEFIAHQEMLFIATADGRGECDSSFRAGPPGFVHVIDDRTLAFPEYRGNGVFASAGNVTQNPHIGLMFLDFFHNRIGLHVNGRVKIMEDEALRPHVPTLPLPQMPGQRAQMWMLVQVEEAYIHCRKHIPHLRKVGAEESWGTDDTLRKGGDFFEAKKENEARREAVVAEAPRMDGRHRRVEEHAGQGYTVGAESYRGWYGRS</sequence>
<dbReference type="Proteomes" id="UP000467124">
    <property type="component" value="Unassembled WGS sequence"/>
</dbReference>
<gene>
    <name evidence="2" type="ORF">GTW20_17940</name>
</gene>
<protein>
    <submittedName>
        <fullName evidence="2">Pyridoxamine 5-phosphate oxidase</fullName>
    </submittedName>
</protein>
<dbReference type="SUPFAM" id="SSF50475">
    <property type="entry name" value="FMN-binding split barrel"/>
    <property type="match status" value="1"/>
</dbReference>
<name>A0A7K2IVU3_9ACTN</name>
<evidence type="ECO:0000313" key="3">
    <source>
        <dbReference type="Proteomes" id="UP000467124"/>
    </source>
</evidence>
<feature type="domain" description="Pyridoxamine 5'-phosphate oxidase N-terminal" evidence="1">
    <location>
        <begin position="41"/>
        <end position="168"/>
    </location>
</feature>
<comment type="caution">
    <text evidence="2">The sequence shown here is derived from an EMBL/GenBank/DDBJ whole genome shotgun (WGS) entry which is preliminary data.</text>
</comment>
<evidence type="ECO:0000313" key="2">
    <source>
        <dbReference type="EMBL" id="MYR34082.1"/>
    </source>
</evidence>
<dbReference type="InterPro" id="IPR011576">
    <property type="entry name" value="Pyridox_Oxase_N"/>
</dbReference>
<dbReference type="Gene3D" id="2.30.110.10">
    <property type="entry name" value="Electron Transport, Fmn-binding Protein, Chain A"/>
    <property type="match status" value="1"/>
</dbReference>
<organism evidence="2 3">
    <name type="scientific">Nocardiopsis alba</name>
    <dbReference type="NCBI Taxonomy" id="53437"/>
    <lineage>
        <taxon>Bacteria</taxon>
        <taxon>Bacillati</taxon>
        <taxon>Actinomycetota</taxon>
        <taxon>Actinomycetes</taxon>
        <taxon>Streptosporangiales</taxon>
        <taxon>Nocardiopsidaceae</taxon>
        <taxon>Nocardiopsis</taxon>
    </lineage>
</organism>